<evidence type="ECO:0000256" key="3">
    <source>
        <dbReference type="ARBA" id="ARBA00023002"/>
    </source>
</evidence>
<dbReference type="PANTHER" id="PTHR10543:SF24">
    <property type="entry name" value="CAROTENOID ISOMEROOXYGENASE"/>
    <property type="match status" value="1"/>
</dbReference>
<dbReference type="FunCoup" id="A0A6P7FX56">
    <property type="interactions" value="3"/>
</dbReference>
<feature type="binding site" evidence="5">
    <location>
        <position position="570"/>
    </location>
    <ligand>
        <name>Fe cation</name>
        <dbReference type="ChEBI" id="CHEBI:24875"/>
        <note>catalytic</note>
    </ligand>
</feature>
<evidence type="ECO:0000256" key="5">
    <source>
        <dbReference type="PIRSR" id="PIRSR604294-1"/>
    </source>
</evidence>
<dbReference type="GO" id="GO:0003834">
    <property type="term" value="F:beta-carotene 15,15'-dioxygenase activity"/>
    <property type="evidence" value="ECO:0007669"/>
    <property type="project" value="TreeGrafter"/>
</dbReference>
<organism evidence="7">
    <name type="scientific">Diabrotica virgifera virgifera</name>
    <name type="common">western corn rootworm</name>
    <dbReference type="NCBI Taxonomy" id="50390"/>
    <lineage>
        <taxon>Eukaryota</taxon>
        <taxon>Metazoa</taxon>
        <taxon>Ecdysozoa</taxon>
        <taxon>Arthropoda</taxon>
        <taxon>Hexapoda</taxon>
        <taxon>Insecta</taxon>
        <taxon>Pterygota</taxon>
        <taxon>Neoptera</taxon>
        <taxon>Endopterygota</taxon>
        <taxon>Coleoptera</taxon>
        <taxon>Polyphaga</taxon>
        <taxon>Cucujiformia</taxon>
        <taxon>Chrysomeloidea</taxon>
        <taxon>Chrysomelidae</taxon>
        <taxon>Galerucinae</taxon>
        <taxon>Diabroticina</taxon>
        <taxon>Diabroticites</taxon>
        <taxon>Diabrotica</taxon>
    </lineage>
</organism>
<comment type="cofactor">
    <cofactor evidence="5">
        <name>Fe(2+)</name>
        <dbReference type="ChEBI" id="CHEBI:29033"/>
    </cofactor>
    <text evidence="5">Binds 1 Fe(2+) ion per subunit.</text>
</comment>
<evidence type="ECO:0000256" key="2">
    <source>
        <dbReference type="ARBA" id="ARBA00022723"/>
    </source>
</evidence>
<sequence length="578" mass="65919">MNSSDFLNSKEESEKSGSCTPIFSWSPLPQRRNLGCIKQENKDFKSEDKSERLYPNTDATVWLRSCEEEITKPIIGNVTGIIPNWLNGSLIRNGPGSLKVGRDEFTHLFDSSALLHRFGIKYGKVEYSCRFVQSEVFKQNWAANRIVKCEFGTKIVEDPCHSIFKRIAAVFQDSSDNSMISVYPFGDELYAFGETPQIHKINPDTLETEDKVAVNDYVSIVHHTSHPHVLNDGTIYNLGLSVRPTGLYHSIVEFQKNENGSGKQMFEEAQIVASISARWQLNPSYMHTFGITENYYILVEQPLSISVPRIFLSKFNNGPLADCFRWYHDEYTRISVISRSTNKIFKTYLAEAFFYLHIINQYEFENHLVLDICMYNDPAMLDCMYVEAMKTMQTNPDYAKMFRGRPGRFVLPLNSNSNTDKTKNLVGIKNTRAKAYYMSDGNIFVKPEKLCDLGCETPRIHYEKYLGKPYKYFYAISSDVDSEIPGTLIKVDVESKTTKTWGEPNCYPSEPIFVPNPEPKSEDDGVVISAMVWGEEDTNHVGLLVLDGESFIELGRAEFHTPSPAPKCLHGWFLPSKE</sequence>
<feature type="binding site" evidence="5">
    <location>
        <position position="357"/>
    </location>
    <ligand>
        <name>Fe cation</name>
        <dbReference type="ChEBI" id="CHEBI:24875"/>
        <note>catalytic</note>
    </ligand>
</feature>
<dbReference type="AlphaFoldDB" id="A0A6P7FX56"/>
<reference evidence="7" key="1">
    <citation type="submission" date="2025-08" db="UniProtKB">
        <authorList>
            <consortium name="RefSeq"/>
        </authorList>
    </citation>
    <scope>IDENTIFICATION</scope>
    <source>
        <tissue evidence="7">Whole insect</tissue>
    </source>
</reference>
<feature type="binding site" evidence="5">
    <location>
        <position position="287"/>
    </location>
    <ligand>
        <name>Fe cation</name>
        <dbReference type="ChEBI" id="CHEBI:24875"/>
        <note>catalytic</note>
    </ligand>
</feature>
<evidence type="ECO:0000256" key="6">
    <source>
        <dbReference type="SAM" id="MobiDB-lite"/>
    </source>
</evidence>
<dbReference type="GO" id="GO:0042574">
    <property type="term" value="P:retinal metabolic process"/>
    <property type="evidence" value="ECO:0007669"/>
    <property type="project" value="TreeGrafter"/>
</dbReference>
<keyword evidence="4 5" id="KW-0408">Iron</keyword>
<keyword evidence="3" id="KW-0560">Oxidoreductase</keyword>
<dbReference type="Pfam" id="PF03055">
    <property type="entry name" value="RPE65"/>
    <property type="match status" value="1"/>
</dbReference>
<proteinExistence type="inferred from homology"/>
<dbReference type="InterPro" id="IPR004294">
    <property type="entry name" value="Carotenoid_Oase"/>
</dbReference>
<evidence type="ECO:0000256" key="1">
    <source>
        <dbReference type="ARBA" id="ARBA00006787"/>
    </source>
</evidence>
<keyword evidence="2 5" id="KW-0479">Metal-binding</keyword>
<evidence type="ECO:0000256" key="4">
    <source>
        <dbReference type="ARBA" id="ARBA00023004"/>
    </source>
</evidence>
<dbReference type="GO" id="GO:0010436">
    <property type="term" value="F:carotenoid dioxygenase activity"/>
    <property type="evidence" value="ECO:0007669"/>
    <property type="project" value="TreeGrafter"/>
</dbReference>
<dbReference type="InParanoid" id="A0A6P7FX56"/>
<feature type="region of interest" description="Disordered" evidence="6">
    <location>
        <begin position="1"/>
        <end position="29"/>
    </location>
</feature>
<dbReference type="GO" id="GO:0016121">
    <property type="term" value="P:carotene catabolic process"/>
    <property type="evidence" value="ECO:0007669"/>
    <property type="project" value="TreeGrafter"/>
</dbReference>
<feature type="binding site" evidence="5">
    <location>
        <position position="226"/>
    </location>
    <ligand>
        <name>Fe cation</name>
        <dbReference type="ChEBI" id="CHEBI:24875"/>
        <note>catalytic</note>
    </ligand>
</feature>
<evidence type="ECO:0000313" key="7">
    <source>
        <dbReference type="RefSeq" id="XP_028137160.1"/>
    </source>
</evidence>
<dbReference type="RefSeq" id="XP_028137160.1">
    <property type="nucleotide sequence ID" value="XM_028281359.1"/>
</dbReference>
<comment type="similarity">
    <text evidence="1">Belongs to the carotenoid oxygenase family.</text>
</comment>
<gene>
    <name evidence="7" type="primary">LOC114331732</name>
</gene>
<dbReference type="PANTHER" id="PTHR10543">
    <property type="entry name" value="BETA-CAROTENE DIOXYGENASE"/>
    <property type="match status" value="1"/>
</dbReference>
<name>A0A6P7FX56_DIAVI</name>
<protein>
    <submittedName>
        <fullName evidence="7">Carotenoid isomerooxygenase isoform X1</fullName>
    </submittedName>
</protein>
<dbReference type="GO" id="GO:0046872">
    <property type="term" value="F:metal ion binding"/>
    <property type="evidence" value="ECO:0007669"/>
    <property type="project" value="UniProtKB-KW"/>
</dbReference>
<accession>A0A6P7FX56</accession>